<feature type="compositionally biased region" description="Polar residues" evidence="1">
    <location>
        <begin position="91"/>
        <end position="129"/>
    </location>
</feature>
<dbReference type="EMBL" id="GEBQ01017384">
    <property type="protein sequence ID" value="JAT22593.1"/>
    <property type="molecule type" value="Transcribed_RNA"/>
</dbReference>
<organism evidence="2">
    <name type="scientific">Graphocephala atropunctata</name>
    <dbReference type="NCBI Taxonomy" id="36148"/>
    <lineage>
        <taxon>Eukaryota</taxon>
        <taxon>Metazoa</taxon>
        <taxon>Ecdysozoa</taxon>
        <taxon>Arthropoda</taxon>
        <taxon>Hexapoda</taxon>
        <taxon>Insecta</taxon>
        <taxon>Pterygota</taxon>
        <taxon>Neoptera</taxon>
        <taxon>Paraneoptera</taxon>
        <taxon>Hemiptera</taxon>
        <taxon>Auchenorrhyncha</taxon>
        <taxon>Membracoidea</taxon>
        <taxon>Cicadellidae</taxon>
        <taxon>Cicadellinae</taxon>
        <taxon>Cicadellini</taxon>
        <taxon>Graphocephala</taxon>
    </lineage>
</organism>
<name>A0A1B6LFW6_9HEMI</name>
<protein>
    <submittedName>
        <fullName evidence="2">Uncharacterized protein</fullName>
    </submittedName>
</protein>
<evidence type="ECO:0000256" key="1">
    <source>
        <dbReference type="SAM" id="MobiDB-lite"/>
    </source>
</evidence>
<evidence type="ECO:0000313" key="2">
    <source>
        <dbReference type="EMBL" id="JAT22593.1"/>
    </source>
</evidence>
<feature type="non-terminal residue" evidence="2">
    <location>
        <position position="129"/>
    </location>
</feature>
<feature type="region of interest" description="Disordered" evidence="1">
    <location>
        <begin position="1"/>
        <end position="129"/>
    </location>
</feature>
<gene>
    <name evidence="2" type="ORF">g.3783</name>
</gene>
<sequence length="129" mass="13682">IRKPPPAVPARCTPVVVASPTSDSSPEDVEEPTSEGSVKRTPPRVEPRRSNGNNVVPRSFQQNGVDKSPGSPRSTPPVPSRNGFQAGPGNGFNQNQNRQLYSTNQSNFSPGLSSEATKSPQSPGVFNSE</sequence>
<feature type="compositionally biased region" description="Polar residues" evidence="1">
    <location>
        <begin position="50"/>
        <end position="65"/>
    </location>
</feature>
<dbReference type="AlphaFoldDB" id="A0A1B6LFW6"/>
<accession>A0A1B6LFW6</accession>
<proteinExistence type="predicted"/>
<reference evidence="2" key="1">
    <citation type="submission" date="2015-11" db="EMBL/GenBank/DDBJ databases">
        <title>De novo transcriptome assembly of four potential Pierce s Disease insect vectors from Arizona vineyards.</title>
        <authorList>
            <person name="Tassone E.E."/>
        </authorList>
    </citation>
    <scope>NUCLEOTIDE SEQUENCE</scope>
</reference>
<feature type="non-terminal residue" evidence="2">
    <location>
        <position position="1"/>
    </location>
</feature>